<name>A0A345DRU0_9MOLU</name>
<evidence type="ECO:0000313" key="2">
    <source>
        <dbReference type="EMBL" id="AXF96931.1"/>
    </source>
</evidence>
<sequence>MKSYFWFNDKKEIIRSFTGSGNFSESTLLKVPSFKEVLYNIANYKGLGRDIFCVGINATEKVSATRISDLYQQNCVGFDVNDKITYQLEANVLKEKSQFNEIVKAHKTNEKIKTATGLLVLTVDGDTNFIKRYLDETAKDNINLDLFVGNTSAGYNPVLEAELLKDEKNINRLNIIREHPKPNVYNSDFIKYTKPKTHTKLYVWYNANNEILAFWSGSANFSTNGLDLDPKKDRPFREILFEMALSERDWKNDLICNVVGAFKTPPSQRIKNFYITN</sequence>
<feature type="domain" description="Restriction endonuclease type II NgoFVII N-terminal" evidence="1">
    <location>
        <begin position="187"/>
        <end position="226"/>
    </location>
</feature>
<accession>A0A345DRU0</accession>
<evidence type="ECO:0000313" key="3">
    <source>
        <dbReference type="Proteomes" id="UP000253689"/>
    </source>
</evidence>
<dbReference type="InterPro" id="IPR019065">
    <property type="entry name" value="RE_NgoFVII_N"/>
</dbReference>
<keyword evidence="3" id="KW-1185">Reference proteome</keyword>
<dbReference type="AlphaFoldDB" id="A0A345DRU0"/>
<gene>
    <name evidence="2" type="ORF">SDAV_001991</name>
</gene>
<organism evidence="2 3">
    <name type="scientific">Spiroplasma phoeniceum P40</name>
    <dbReference type="NCBI Taxonomy" id="1276259"/>
    <lineage>
        <taxon>Bacteria</taxon>
        <taxon>Bacillati</taxon>
        <taxon>Mycoplasmatota</taxon>
        <taxon>Mollicutes</taxon>
        <taxon>Entomoplasmatales</taxon>
        <taxon>Spiroplasmataceae</taxon>
        <taxon>Spiroplasma</taxon>
    </lineage>
</organism>
<dbReference type="EMBL" id="CP031088">
    <property type="protein sequence ID" value="AXF96931.1"/>
    <property type="molecule type" value="Genomic_DNA"/>
</dbReference>
<dbReference type="Proteomes" id="UP000253689">
    <property type="component" value="Chromosome"/>
</dbReference>
<dbReference type="Pfam" id="PF09565">
    <property type="entry name" value="RE_NgoFVII"/>
    <property type="match status" value="1"/>
</dbReference>
<reference evidence="3" key="1">
    <citation type="submission" date="2018-07" db="EMBL/GenBank/DDBJ databases">
        <title>Complete Genome Sequence of Spiroplasma phoeniceum.</title>
        <authorList>
            <person name="Davis R.E."/>
            <person name="Shao J.Y."/>
            <person name="Zhao Y."/>
            <person name="Silver A."/>
            <person name="Stump z."/>
            <person name="Gasparich G."/>
        </authorList>
    </citation>
    <scope>NUCLEOTIDE SEQUENCE [LARGE SCALE GENOMIC DNA]</scope>
    <source>
        <strain evidence="3">P40</strain>
    </source>
</reference>
<dbReference type="Gene3D" id="3.30.870.10">
    <property type="entry name" value="Endonuclease Chain A"/>
    <property type="match status" value="1"/>
</dbReference>
<evidence type="ECO:0000259" key="1">
    <source>
        <dbReference type="Pfam" id="PF09565"/>
    </source>
</evidence>
<proteinExistence type="predicted"/>
<protein>
    <recommendedName>
        <fullName evidence="1">Restriction endonuclease type II NgoFVII N-terminal domain-containing protein</fullName>
    </recommendedName>
</protein>
<dbReference type="KEGG" id="sphh:SDAV_001991"/>